<accession>A0A2U1J9V9</accession>
<feature type="compositionally biased region" description="Basic and acidic residues" evidence="2">
    <location>
        <begin position="1213"/>
        <end position="1229"/>
    </location>
</feature>
<protein>
    <submittedName>
        <fullName evidence="3">Uncharacterized protein</fullName>
    </submittedName>
</protein>
<sequence length="1340" mass="153874">MDDGLLFFVKSTLSKNGYAELASKVSSDVIYNDLDSSEEELSDHEEKNENLNEVLDSSYFGLKAFKYKNELVDILSTISLNSLEKRNYFLNDNGSIKNFSQYWSQIFGIMNHPLKQNQIVVNFNLLPTNAIIPTLAEMDQKIYNFSDKALKMGFDITKLQDFCIQNDDSYTFNFLNNEGFNWIGNAFLTLKSFLISINQTCGGPESKYAYQCHYFSDGCDKCERNRLSLISLAIDYSISLFRYTFPIMEEFDTHSDYENPFGDVDAKNEYKYNFESNVLTNISREFLILSKMMDHNCYCVFNAKESLNDKDSKKKYHFSKETRDLIDNLNVVPSVSNLRNKLSKIKIKLHSLSSYKDESISILDLEDYSDHPSKIDALNYENPSFIYEKKYNPILNSFGTGIFLLGDGLDIPFKPLDYTLWCFLEFVAVYLPNSDLQKLFKVLKEEMILHLNRVRGFIQIVEFCESLEVLELTLLDSKVRSNEMEKIRLNELEQNIDNLCLDKEYLDILGKNNMFGLLDKGSTKLPKSAPFKNKKGIYGAISKKLSQDQQSESTKDQPSKMRQLSGVLKRGYGSFFGSVGSGSNLADNKQYNRSASECITKFYDQRNSNSSAISSPNICFDEAPSLVKSKKSLFGTQKNKSEKLLHRENKHKSLYSKGNKYSLTPKGGFIEGEKRQSNLLTKETLPYKQSIIPEIRITDSINVPKIEITNYEPGYSDENENDVPSKDDICDFGENNDLYKKQEKHFDESNPEIHENGTHFNTGSKSFDEQEFHENSLKENDAKLDENDYSSVSNNKYDKVDDTVLEFYVTQPEDTVDINEIEGRESFSRDRTCSKYFKKYKHLDFKIKTKAQKRNLVKSKNRNTFALENLGTNFKEKTFAITRRSSISDMKKRADRWTEEGLFCYDESYLKNKNQSCLKKNGQSLLDIYDQAEVSNYGVYGFDYDPKIPRTYLDIVEIPRYAFKITESDYNDIKKSETDFYKSNLLEKQLVEQSKLRASPSMVSFSSLENYSLGTNDAENVDNDRNSIASIKKSGKKGMRISGLSFKSGILGGKQTDENQKTGFFLNKIRKLTNIFDSEGLSEIENLETISKSSRNSSLTDEEYSIESEPQTLNKTDGSNKKDYLKNPTLETNEHSSWENIIRKSIVLIKNSRFGSSKSKIDTHAKEDDDQHPYLYVQMDKNMFIDMIRAMRVVKSVLDRDTICGEENSSENQGKESICDRDGVSEHQHSSKHSSLKTLQPNAAFRRDFCEPENLSEDSQSLYSDISATSHSAALKAYIRSNSISSFGTWGRDTISTLNEEDNMLEMDQVKQDRSELRLFSKFVTRFMIEKKNMAKSAAT</sequence>
<feature type="compositionally biased region" description="Polar residues" evidence="2">
    <location>
        <begin position="1108"/>
        <end position="1117"/>
    </location>
</feature>
<feature type="region of interest" description="Disordered" evidence="2">
    <location>
        <begin position="1092"/>
        <end position="1128"/>
    </location>
</feature>
<name>A0A2U1J9V9_SMIAN</name>
<feature type="region of interest" description="Disordered" evidence="2">
    <location>
        <begin position="1205"/>
        <end position="1237"/>
    </location>
</feature>
<organism evidence="3 4">
    <name type="scientific">Smittium angustum</name>
    <dbReference type="NCBI Taxonomy" id="133377"/>
    <lineage>
        <taxon>Eukaryota</taxon>
        <taxon>Fungi</taxon>
        <taxon>Fungi incertae sedis</taxon>
        <taxon>Zoopagomycota</taxon>
        <taxon>Kickxellomycotina</taxon>
        <taxon>Harpellomycetes</taxon>
        <taxon>Harpellales</taxon>
        <taxon>Legeriomycetaceae</taxon>
        <taxon>Smittium</taxon>
    </lineage>
</organism>
<evidence type="ECO:0000313" key="4">
    <source>
        <dbReference type="Proteomes" id="UP000245591"/>
    </source>
</evidence>
<gene>
    <name evidence="3" type="ORF">BB558_002134</name>
</gene>
<evidence type="ECO:0000256" key="1">
    <source>
        <dbReference type="SAM" id="Coils"/>
    </source>
</evidence>
<keyword evidence="1" id="KW-0175">Coiled coil</keyword>
<feature type="region of interest" description="Disordered" evidence="2">
    <location>
        <begin position="749"/>
        <end position="790"/>
    </location>
</feature>
<dbReference type="Proteomes" id="UP000245591">
    <property type="component" value="Unassembled WGS sequence"/>
</dbReference>
<feature type="compositionally biased region" description="Basic and acidic residues" evidence="2">
    <location>
        <begin position="766"/>
        <end position="786"/>
    </location>
</feature>
<evidence type="ECO:0000256" key="2">
    <source>
        <dbReference type="SAM" id="MobiDB-lite"/>
    </source>
</evidence>
<keyword evidence="4" id="KW-1185">Reference proteome</keyword>
<dbReference type="EMBL" id="MBFU01000136">
    <property type="protein sequence ID" value="PWA01748.1"/>
    <property type="molecule type" value="Genomic_DNA"/>
</dbReference>
<evidence type="ECO:0000313" key="3">
    <source>
        <dbReference type="EMBL" id="PWA01748.1"/>
    </source>
</evidence>
<reference evidence="3 4" key="1">
    <citation type="journal article" date="2018" name="MBio">
        <title>Comparative Genomics Reveals the Core Gene Toolbox for the Fungus-Insect Symbiosis.</title>
        <authorList>
            <person name="Wang Y."/>
            <person name="Stata M."/>
            <person name="Wang W."/>
            <person name="Stajich J.E."/>
            <person name="White M.M."/>
            <person name="Moncalvo J.M."/>
        </authorList>
    </citation>
    <scope>NUCLEOTIDE SEQUENCE [LARGE SCALE GENOMIC DNA]</scope>
    <source>
        <strain evidence="3 4">AUS-126-30</strain>
    </source>
</reference>
<feature type="coiled-coil region" evidence="1">
    <location>
        <begin position="475"/>
        <end position="502"/>
    </location>
</feature>
<proteinExistence type="predicted"/>
<comment type="caution">
    <text evidence="3">The sequence shown here is derived from an EMBL/GenBank/DDBJ whole genome shotgun (WGS) entry which is preliminary data.</text>
</comment>